<dbReference type="InterPro" id="IPR015000">
    <property type="entry name" value="EipB-like"/>
</dbReference>
<feature type="compositionally biased region" description="Basic residues" evidence="1">
    <location>
        <begin position="297"/>
        <end position="307"/>
    </location>
</feature>
<keyword evidence="2" id="KW-0732">Signal</keyword>
<evidence type="ECO:0000313" key="3">
    <source>
        <dbReference type="EMBL" id="QQG36898.1"/>
    </source>
</evidence>
<feature type="chain" id="PRO_5032494839" evidence="2">
    <location>
        <begin position="23"/>
        <end position="307"/>
    </location>
</feature>
<protein>
    <submittedName>
        <fullName evidence="3">Cell envelope integrity EipB family protein</fullName>
    </submittedName>
</protein>
<feature type="region of interest" description="Disordered" evidence="1">
    <location>
        <begin position="273"/>
        <end position="307"/>
    </location>
</feature>
<dbReference type="Proteomes" id="UP000595362">
    <property type="component" value="Chromosome"/>
</dbReference>
<accession>A0A7T5R3I6</accession>
<name>A0A7T5R3I6_9BACT</name>
<evidence type="ECO:0000313" key="4">
    <source>
        <dbReference type="Proteomes" id="UP000595362"/>
    </source>
</evidence>
<feature type="signal peptide" evidence="2">
    <location>
        <begin position="1"/>
        <end position="22"/>
    </location>
</feature>
<dbReference type="AlphaFoldDB" id="A0A7T5R3I6"/>
<organism evidence="3 4">
    <name type="scientific">Micavibrio aeruginosavorus</name>
    <dbReference type="NCBI Taxonomy" id="349221"/>
    <lineage>
        <taxon>Bacteria</taxon>
        <taxon>Pseudomonadati</taxon>
        <taxon>Bdellovibrionota</taxon>
        <taxon>Bdellovibrionia</taxon>
        <taxon>Bdellovibrionales</taxon>
        <taxon>Pseudobdellovibrionaceae</taxon>
        <taxon>Micavibrio</taxon>
    </lineage>
</organism>
<gene>
    <name evidence="3" type="ORF">HYS17_03755</name>
</gene>
<proteinExistence type="predicted"/>
<sequence length="307" mass="34232">MRYNALKPALILLLLTAAPALAGERLDRTAREALAPHKAIYTIEMISRRSSSQILNIHGQMYFSLQPSCEAWSTDHRFNLYYEYADSAPMQITSDFTTYEPMDGKSFDFNSRRRRDGELYQELRGKAVRDDRDAATVTYSQPDGLTFDMPQGSLFPMAHTTEMMKNIRKGQRVFSAIVFDGSDEEGPIEINTVVGKAVNVMATLEPGPAIDTTLINSPARLVRMAFFPIANAQPEADYEMDVILHDNGVISDMTVDYGEFSVSQKLVALENIPAPSCDKKTPANGGKHDKSEPAKDKPKRKPFSLIP</sequence>
<dbReference type="EMBL" id="CP066681">
    <property type="protein sequence ID" value="QQG36898.1"/>
    <property type="molecule type" value="Genomic_DNA"/>
</dbReference>
<evidence type="ECO:0000256" key="1">
    <source>
        <dbReference type="SAM" id="MobiDB-lite"/>
    </source>
</evidence>
<reference evidence="3 4" key="1">
    <citation type="submission" date="2020-07" db="EMBL/GenBank/DDBJ databases">
        <title>Huge and variable diversity of episymbiotic CPR bacteria and DPANN archaea in groundwater ecosystems.</title>
        <authorList>
            <person name="He C.Y."/>
            <person name="Keren R."/>
            <person name="Whittaker M."/>
            <person name="Farag I.F."/>
            <person name="Doudna J."/>
            <person name="Cate J.H.D."/>
            <person name="Banfield J.F."/>
        </authorList>
    </citation>
    <scope>NUCLEOTIDE SEQUENCE [LARGE SCALE GENOMIC DNA]</scope>
    <source>
        <strain evidence="3">NC_groundwater_70_Ag_B-0.1um_54_66</strain>
    </source>
</reference>
<evidence type="ECO:0000256" key="2">
    <source>
        <dbReference type="SAM" id="SignalP"/>
    </source>
</evidence>
<dbReference type="Pfam" id="PF08904">
    <property type="entry name" value="EipB_like"/>
    <property type="match status" value="1"/>
</dbReference>
<feature type="compositionally biased region" description="Basic and acidic residues" evidence="1">
    <location>
        <begin position="277"/>
        <end position="296"/>
    </location>
</feature>